<keyword evidence="11" id="KW-1185">Reference proteome</keyword>
<feature type="domain" description="MacB-like periplasmic core" evidence="9">
    <location>
        <begin position="409"/>
        <end position="616"/>
    </location>
</feature>
<evidence type="ECO:0000259" key="9">
    <source>
        <dbReference type="Pfam" id="PF12704"/>
    </source>
</evidence>
<dbReference type="Proteomes" id="UP001595690">
    <property type="component" value="Unassembled WGS sequence"/>
</dbReference>
<keyword evidence="3 7" id="KW-0812">Transmembrane</keyword>
<feature type="transmembrane region" description="Helical" evidence="7">
    <location>
        <begin position="411"/>
        <end position="436"/>
    </location>
</feature>
<dbReference type="InterPro" id="IPR050250">
    <property type="entry name" value="Macrolide_Exporter_MacB"/>
</dbReference>
<organism evidence="10 11">
    <name type="scientific">Lentzea rhizosphaerae</name>
    <dbReference type="NCBI Taxonomy" id="2041025"/>
    <lineage>
        <taxon>Bacteria</taxon>
        <taxon>Bacillati</taxon>
        <taxon>Actinomycetota</taxon>
        <taxon>Actinomycetes</taxon>
        <taxon>Pseudonocardiales</taxon>
        <taxon>Pseudonocardiaceae</taxon>
        <taxon>Lentzea</taxon>
    </lineage>
</organism>
<dbReference type="PANTHER" id="PTHR30572">
    <property type="entry name" value="MEMBRANE COMPONENT OF TRANSPORTER-RELATED"/>
    <property type="match status" value="1"/>
</dbReference>
<name>A0ABV8C6K6_9PSEU</name>
<reference evidence="11" key="1">
    <citation type="journal article" date="2019" name="Int. J. Syst. Evol. Microbiol.">
        <title>The Global Catalogue of Microorganisms (GCM) 10K type strain sequencing project: providing services to taxonomists for standard genome sequencing and annotation.</title>
        <authorList>
            <consortium name="The Broad Institute Genomics Platform"/>
            <consortium name="The Broad Institute Genome Sequencing Center for Infectious Disease"/>
            <person name="Wu L."/>
            <person name="Ma J."/>
        </authorList>
    </citation>
    <scope>NUCLEOTIDE SEQUENCE [LARGE SCALE GENOMIC DNA]</scope>
    <source>
        <strain evidence="11">CGMCC 4.7405</strain>
    </source>
</reference>
<evidence type="ECO:0000313" key="11">
    <source>
        <dbReference type="Proteomes" id="UP001595690"/>
    </source>
</evidence>
<comment type="caution">
    <text evidence="10">The sequence shown here is derived from an EMBL/GenBank/DDBJ whole genome shotgun (WGS) entry which is preliminary data.</text>
</comment>
<dbReference type="RefSeq" id="WP_382378858.1">
    <property type="nucleotide sequence ID" value="NZ_JBHRZI010000036.1"/>
</dbReference>
<accession>A0ABV8C6K6</accession>
<feature type="transmembrane region" description="Helical" evidence="7">
    <location>
        <begin position="334"/>
        <end position="357"/>
    </location>
</feature>
<dbReference type="Pfam" id="PF12704">
    <property type="entry name" value="MacB_PCD"/>
    <property type="match status" value="1"/>
</dbReference>
<sequence>MNAVWHAAWAAVRRRKLQTIVIGVVVCAASATLVMALGLLEAAAAPFDRAFATQQGAHLSAAFDPAKVSEADLARAAGKAEASAGPFRQATVDTSEGEVFLGTLTVVGRADPGGPVDRVSVWQGRWATGPGEIVLNRAPGSDGRMELGFRLSLPGRPVLTVVGFARSVTGSADAWVTPEQVTALQPTALQMLYRFGNADTAAEVDAGRAAVTAGLPAAALLGTLSHLTVKDKATSELGVFIPFLMIFGVLGLAVAILIVANVVSGAVVAGLRHIGMLKAIGFTPNQVMAVYLVMVSIPAVAGCAVGTVVGNIFAKPVVQDAVEGFGVDQLSFAPWVNIAAAVGMPVLVASAALVPALRARRLPAARAISAGVTPHTGRALRIQRRLSGTRLPRSVSLGLGLPFARPGRSALTLASVVLGVMTVTLAAGVTMSMTAYNNAVRPNHTDRVELLAGPPPGAPVFAEPGAEPPAAKLSDAEDESMLRSLPGTSAVLAMSQLDTEVAGGTQEATILFYRGDTAALGPRVLTGHWPDGPGQVVVPSRFLNQRGLSVGDTITVQARGNRTQVKIVGVVLTNNADQIFADWTTLNVLAPGARASSYQVRMAPGTDRDTYTAAVRSGDPGLRVLPPRDGTSSTAVIIISAAVVLTLVLGAVAALGVFNTVVLNARERRRDLGMLKSIGMTPRQVTVLLVTSMGALGVVGGLIGVPLGIAVHQLVVPAMAHAGQADAVDILMEVYRAPALALLALTGVVIAVLGALLPARGAARLSIATVLHNE</sequence>
<evidence type="ECO:0000256" key="3">
    <source>
        <dbReference type="ARBA" id="ARBA00022692"/>
    </source>
</evidence>
<dbReference type="Pfam" id="PF02687">
    <property type="entry name" value="FtsX"/>
    <property type="match status" value="2"/>
</dbReference>
<evidence type="ECO:0000256" key="6">
    <source>
        <dbReference type="ARBA" id="ARBA00038076"/>
    </source>
</evidence>
<feature type="transmembrane region" description="Helical" evidence="7">
    <location>
        <begin position="735"/>
        <end position="757"/>
    </location>
</feature>
<gene>
    <name evidence="10" type="ORF">ACFOWZ_38330</name>
</gene>
<feature type="transmembrane region" description="Helical" evidence="7">
    <location>
        <begin position="289"/>
        <end position="314"/>
    </location>
</feature>
<evidence type="ECO:0000313" key="10">
    <source>
        <dbReference type="EMBL" id="MFC3897370.1"/>
    </source>
</evidence>
<comment type="subcellular location">
    <subcellularLocation>
        <location evidence="1">Cell membrane</location>
        <topology evidence="1">Multi-pass membrane protein</topology>
    </subcellularLocation>
</comment>
<evidence type="ECO:0000256" key="7">
    <source>
        <dbReference type="SAM" id="Phobius"/>
    </source>
</evidence>
<feature type="domain" description="ABC3 transporter permease C-terminal" evidence="8">
    <location>
        <begin position="245"/>
        <end position="363"/>
    </location>
</feature>
<keyword evidence="2" id="KW-1003">Cell membrane</keyword>
<proteinExistence type="inferred from homology"/>
<evidence type="ECO:0000256" key="5">
    <source>
        <dbReference type="ARBA" id="ARBA00023136"/>
    </source>
</evidence>
<feature type="transmembrane region" description="Helical" evidence="7">
    <location>
        <begin position="20"/>
        <end position="40"/>
    </location>
</feature>
<feature type="transmembrane region" description="Helical" evidence="7">
    <location>
        <begin position="239"/>
        <end position="268"/>
    </location>
</feature>
<feature type="transmembrane region" description="Helical" evidence="7">
    <location>
        <begin position="685"/>
        <end position="715"/>
    </location>
</feature>
<dbReference type="EMBL" id="JBHRZI010000036">
    <property type="protein sequence ID" value="MFC3897370.1"/>
    <property type="molecule type" value="Genomic_DNA"/>
</dbReference>
<protein>
    <submittedName>
        <fullName evidence="10">FtsX-like permease family protein</fullName>
    </submittedName>
</protein>
<dbReference type="PANTHER" id="PTHR30572:SF4">
    <property type="entry name" value="ABC TRANSPORTER PERMEASE YTRF"/>
    <property type="match status" value="1"/>
</dbReference>
<dbReference type="InterPro" id="IPR025857">
    <property type="entry name" value="MacB_PCD"/>
</dbReference>
<keyword evidence="4 7" id="KW-1133">Transmembrane helix</keyword>
<evidence type="ECO:0000256" key="2">
    <source>
        <dbReference type="ARBA" id="ARBA00022475"/>
    </source>
</evidence>
<feature type="domain" description="ABC3 transporter permease C-terminal" evidence="8">
    <location>
        <begin position="644"/>
        <end position="766"/>
    </location>
</feature>
<evidence type="ECO:0000259" key="8">
    <source>
        <dbReference type="Pfam" id="PF02687"/>
    </source>
</evidence>
<keyword evidence="5 7" id="KW-0472">Membrane</keyword>
<evidence type="ECO:0000256" key="4">
    <source>
        <dbReference type="ARBA" id="ARBA00022989"/>
    </source>
</evidence>
<feature type="transmembrane region" description="Helical" evidence="7">
    <location>
        <begin position="635"/>
        <end position="664"/>
    </location>
</feature>
<dbReference type="InterPro" id="IPR003838">
    <property type="entry name" value="ABC3_permease_C"/>
</dbReference>
<comment type="similarity">
    <text evidence="6">Belongs to the ABC-4 integral membrane protein family.</text>
</comment>
<evidence type="ECO:0000256" key="1">
    <source>
        <dbReference type="ARBA" id="ARBA00004651"/>
    </source>
</evidence>